<protein>
    <submittedName>
        <fullName evidence="2">Excisionase family DNA-binding protein</fullName>
    </submittedName>
</protein>
<keyword evidence="2" id="KW-0238">DNA-binding</keyword>
<dbReference type="InterPro" id="IPR041657">
    <property type="entry name" value="HTH_17"/>
</dbReference>
<organism evidence="2 3">
    <name type="scientific">Brevibacterium otitidis</name>
    <dbReference type="NCBI Taxonomy" id="53364"/>
    <lineage>
        <taxon>Bacteria</taxon>
        <taxon>Bacillati</taxon>
        <taxon>Actinomycetota</taxon>
        <taxon>Actinomycetes</taxon>
        <taxon>Micrococcales</taxon>
        <taxon>Brevibacteriaceae</taxon>
        <taxon>Brevibacterium</taxon>
    </lineage>
</organism>
<dbReference type="GO" id="GO:0003677">
    <property type="term" value="F:DNA binding"/>
    <property type="evidence" value="ECO:0007669"/>
    <property type="project" value="UniProtKB-KW"/>
</dbReference>
<gene>
    <name evidence="2" type="ORF">ACFFN1_14430</name>
</gene>
<dbReference type="GeneID" id="86843232"/>
<evidence type="ECO:0000313" key="2">
    <source>
        <dbReference type="EMBL" id="MFB9777573.1"/>
    </source>
</evidence>
<evidence type="ECO:0000259" key="1">
    <source>
        <dbReference type="Pfam" id="PF12728"/>
    </source>
</evidence>
<dbReference type="InterPro" id="IPR010093">
    <property type="entry name" value="SinI_DNA-bd"/>
</dbReference>
<accession>A0ABV5X616</accession>
<evidence type="ECO:0000313" key="3">
    <source>
        <dbReference type="Proteomes" id="UP001589707"/>
    </source>
</evidence>
<keyword evidence="3" id="KW-1185">Reference proteome</keyword>
<comment type="caution">
    <text evidence="2">The sequence shown here is derived from an EMBL/GenBank/DDBJ whole genome shotgun (WGS) entry which is preliminary data.</text>
</comment>
<proteinExistence type="predicted"/>
<dbReference type="Pfam" id="PF12728">
    <property type="entry name" value="HTH_17"/>
    <property type="match status" value="1"/>
</dbReference>
<name>A0ABV5X616_9MICO</name>
<dbReference type="Proteomes" id="UP001589707">
    <property type="component" value="Unassembled WGS sequence"/>
</dbReference>
<dbReference type="RefSeq" id="WP_259855793.1">
    <property type="nucleotide sequence ID" value="NZ_JBHMAU010000123.1"/>
</dbReference>
<sequence length="101" mass="11235">MAGTTKRDRSSQRRDAVVFPAEATLSATQAADVLGVSRMTVVRLIDRGELRADTSSVHPRIPASEVKRYQTGFRLRQREAMAELAEDFTASMPADRVIETR</sequence>
<feature type="domain" description="Helix-turn-helix" evidence="1">
    <location>
        <begin position="25"/>
        <end position="71"/>
    </location>
</feature>
<dbReference type="NCBIfam" id="TIGR01764">
    <property type="entry name" value="excise"/>
    <property type="match status" value="1"/>
</dbReference>
<dbReference type="EMBL" id="JBHMAU010000123">
    <property type="protein sequence ID" value="MFB9777573.1"/>
    <property type="molecule type" value="Genomic_DNA"/>
</dbReference>
<reference evidence="2 3" key="1">
    <citation type="submission" date="2024-09" db="EMBL/GenBank/DDBJ databases">
        <authorList>
            <person name="Sun Q."/>
            <person name="Mori K."/>
        </authorList>
    </citation>
    <scope>NUCLEOTIDE SEQUENCE [LARGE SCALE GENOMIC DNA]</scope>
    <source>
        <strain evidence="2 3">JCM 11683</strain>
    </source>
</reference>